<accession>A0A9P7ZTB4</accession>
<evidence type="ECO:0000256" key="2">
    <source>
        <dbReference type="ARBA" id="ARBA00002904"/>
    </source>
</evidence>
<evidence type="ECO:0000256" key="9">
    <source>
        <dbReference type="RuleBase" id="RU367011"/>
    </source>
</evidence>
<dbReference type="InterPro" id="IPR023561">
    <property type="entry name" value="Carbonic_anhydrase_a-class"/>
</dbReference>
<organism evidence="11 12">
    <name type="scientific">Emericellopsis atlantica</name>
    <dbReference type="NCBI Taxonomy" id="2614577"/>
    <lineage>
        <taxon>Eukaryota</taxon>
        <taxon>Fungi</taxon>
        <taxon>Dikarya</taxon>
        <taxon>Ascomycota</taxon>
        <taxon>Pezizomycotina</taxon>
        <taxon>Sordariomycetes</taxon>
        <taxon>Hypocreomycetidae</taxon>
        <taxon>Hypocreales</taxon>
        <taxon>Bionectriaceae</taxon>
        <taxon>Emericellopsis</taxon>
    </lineage>
</organism>
<dbReference type="AlphaFoldDB" id="A0A9P7ZTB4"/>
<reference evidence="11" key="1">
    <citation type="journal article" date="2021" name="IMA Fungus">
        <title>Genomic characterization of three marine fungi, including Emericellopsis atlantica sp. nov. with signatures of a generalist lifestyle and marine biomass degradation.</title>
        <authorList>
            <person name="Hagestad O.C."/>
            <person name="Hou L."/>
            <person name="Andersen J.H."/>
            <person name="Hansen E.H."/>
            <person name="Altermark B."/>
            <person name="Li C."/>
            <person name="Kuhnert E."/>
            <person name="Cox R.J."/>
            <person name="Crous P.W."/>
            <person name="Spatafora J.W."/>
            <person name="Lail K."/>
            <person name="Amirebrahimi M."/>
            <person name="Lipzen A."/>
            <person name="Pangilinan J."/>
            <person name="Andreopoulos W."/>
            <person name="Hayes R.D."/>
            <person name="Ng V."/>
            <person name="Grigoriev I.V."/>
            <person name="Jackson S.A."/>
            <person name="Sutton T.D.S."/>
            <person name="Dobson A.D.W."/>
            <person name="Rama T."/>
        </authorList>
    </citation>
    <scope>NUCLEOTIDE SEQUENCE</scope>
    <source>
        <strain evidence="11">TS7</strain>
    </source>
</reference>
<keyword evidence="7 9" id="KW-0456">Lyase</keyword>
<comment type="similarity">
    <text evidence="3 9">Belongs to the alpha-carbonic anhydrase family.</text>
</comment>
<dbReference type="PROSITE" id="PS51144">
    <property type="entry name" value="ALPHA_CA_2"/>
    <property type="match status" value="1"/>
</dbReference>
<evidence type="ECO:0000256" key="7">
    <source>
        <dbReference type="ARBA" id="ARBA00023239"/>
    </source>
</evidence>
<keyword evidence="12" id="KW-1185">Reference proteome</keyword>
<dbReference type="Proteomes" id="UP000887229">
    <property type="component" value="Unassembled WGS sequence"/>
</dbReference>
<evidence type="ECO:0000256" key="5">
    <source>
        <dbReference type="ARBA" id="ARBA00022723"/>
    </source>
</evidence>
<dbReference type="GO" id="GO:0008270">
    <property type="term" value="F:zinc ion binding"/>
    <property type="evidence" value="ECO:0007669"/>
    <property type="project" value="UniProtKB-UniRule"/>
</dbReference>
<dbReference type="Pfam" id="PF00194">
    <property type="entry name" value="Carb_anhydrase"/>
    <property type="match status" value="1"/>
</dbReference>
<dbReference type="CDD" id="cd03124">
    <property type="entry name" value="alpha_CA_prokaryotic_like"/>
    <property type="match status" value="1"/>
</dbReference>
<dbReference type="RefSeq" id="XP_046121224.1">
    <property type="nucleotide sequence ID" value="XM_046264729.1"/>
</dbReference>
<dbReference type="InterPro" id="IPR036398">
    <property type="entry name" value="CA_dom_sf"/>
</dbReference>
<sequence length="276" mass="30651">MKVFSVLASSVSLASAMCHYGTNLMPRDVGLERRADGDFGYDELHSALEWHSMSPNNTICAMGKNQSPVNIKTGKYDVADGASYKFDIVNYPHGAEFLNTGHNVQVFANGSAEFDGTKYSLAQYHFHTPSEHRIGDEYYPSEVHFVFQNGSTRPCCYWFMIEIAGSGDHINQPISKSLAKVLQIPSVGDKVTTAALNFGALEQHIRKSDVYHYSGSLTTPPCDEGVKFNVVANPVYIDVKTFRNTKKVVKFNSRYTQNAPGEVNLLDYARIVLDKS</sequence>
<evidence type="ECO:0000256" key="1">
    <source>
        <dbReference type="ARBA" id="ARBA00001947"/>
    </source>
</evidence>
<evidence type="ECO:0000256" key="6">
    <source>
        <dbReference type="ARBA" id="ARBA00022833"/>
    </source>
</evidence>
<feature type="signal peptide" evidence="9">
    <location>
        <begin position="1"/>
        <end position="16"/>
    </location>
</feature>
<keyword evidence="5 9" id="KW-0479">Metal-binding</keyword>
<evidence type="ECO:0000259" key="10">
    <source>
        <dbReference type="PROSITE" id="PS51144"/>
    </source>
</evidence>
<dbReference type="Gene3D" id="3.10.200.10">
    <property type="entry name" value="Alpha carbonic anhydrase"/>
    <property type="match status" value="1"/>
</dbReference>
<dbReference type="InterPro" id="IPR001148">
    <property type="entry name" value="CA_dom"/>
</dbReference>
<dbReference type="GO" id="GO:0004089">
    <property type="term" value="F:carbonate dehydratase activity"/>
    <property type="evidence" value="ECO:0007669"/>
    <property type="project" value="UniProtKB-UniRule"/>
</dbReference>
<evidence type="ECO:0000256" key="4">
    <source>
        <dbReference type="ARBA" id="ARBA00012925"/>
    </source>
</evidence>
<dbReference type="PANTHER" id="PTHR18952">
    <property type="entry name" value="CARBONIC ANHYDRASE"/>
    <property type="match status" value="1"/>
</dbReference>
<feature type="domain" description="Alpha-carbonic anhydrase" evidence="10">
    <location>
        <begin position="37"/>
        <end position="276"/>
    </location>
</feature>
<keyword evidence="9" id="KW-0732">Signal</keyword>
<evidence type="ECO:0000313" key="11">
    <source>
        <dbReference type="EMBL" id="KAG9257300.1"/>
    </source>
</evidence>
<protein>
    <recommendedName>
        <fullName evidence="4 9">Carbonic anhydrase</fullName>
        <ecNumber evidence="4 9">4.2.1.1</ecNumber>
    </recommendedName>
</protein>
<comment type="function">
    <text evidence="2 9">Reversible hydration of carbon dioxide.</text>
</comment>
<dbReference type="SMART" id="SM01057">
    <property type="entry name" value="Carb_anhydrase"/>
    <property type="match status" value="1"/>
</dbReference>
<dbReference type="OrthoDB" id="429145at2759"/>
<dbReference type="EMBL" id="MU251246">
    <property type="protein sequence ID" value="KAG9257300.1"/>
    <property type="molecule type" value="Genomic_DNA"/>
</dbReference>
<comment type="catalytic activity">
    <reaction evidence="8 9">
        <text>hydrogencarbonate + H(+) = CO2 + H2O</text>
        <dbReference type="Rhea" id="RHEA:10748"/>
        <dbReference type="ChEBI" id="CHEBI:15377"/>
        <dbReference type="ChEBI" id="CHEBI:15378"/>
        <dbReference type="ChEBI" id="CHEBI:16526"/>
        <dbReference type="ChEBI" id="CHEBI:17544"/>
        <dbReference type="EC" id="4.2.1.1"/>
    </reaction>
</comment>
<dbReference type="GeneID" id="70295632"/>
<dbReference type="EC" id="4.2.1.1" evidence="4 9"/>
<gene>
    <name evidence="11" type="ORF">F5Z01DRAFT_671737</name>
</gene>
<dbReference type="PROSITE" id="PS00162">
    <property type="entry name" value="ALPHA_CA_1"/>
    <property type="match status" value="1"/>
</dbReference>
<dbReference type="PANTHER" id="PTHR18952:SF265">
    <property type="entry name" value="CARBONIC ANHYDRASE"/>
    <property type="match status" value="1"/>
</dbReference>
<evidence type="ECO:0000256" key="8">
    <source>
        <dbReference type="ARBA" id="ARBA00048348"/>
    </source>
</evidence>
<comment type="cofactor">
    <cofactor evidence="1 9">
        <name>Zn(2+)</name>
        <dbReference type="ChEBI" id="CHEBI:29105"/>
    </cofactor>
</comment>
<evidence type="ECO:0000313" key="12">
    <source>
        <dbReference type="Proteomes" id="UP000887229"/>
    </source>
</evidence>
<feature type="chain" id="PRO_5040540461" description="Carbonic anhydrase" evidence="9">
    <location>
        <begin position="17"/>
        <end position="276"/>
    </location>
</feature>
<dbReference type="InterPro" id="IPR041891">
    <property type="entry name" value="Alpha_CA_prokaryot-like"/>
</dbReference>
<keyword evidence="6 9" id="KW-0862">Zinc</keyword>
<comment type="caution">
    <text evidence="11">The sequence shown here is derived from an EMBL/GenBank/DDBJ whole genome shotgun (WGS) entry which is preliminary data.</text>
</comment>
<evidence type="ECO:0000256" key="3">
    <source>
        <dbReference type="ARBA" id="ARBA00010718"/>
    </source>
</evidence>
<dbReference type="SUPFAM" id="SSF51069">
    <property type="entry name" value="Carbonic anhydrase"/>
    <property type="match status" value="1"/>
</dbReference>
<name>A0A9P7ZTB4_9HYPO</name>
<dbReference type="InterPro" id="IPR018338">
    <property type="entry name" value="Carbonic_anhydrase_a-class_CS"/>
</dbReference>
<proteinExistence type="inferred from homology"/>